<organism evidence="2 3">
    <name type="scientific">Streptomyces lividans 1326</name>
    <dbReference type="NCBI Taxonomy" id="1200984"/>
    <lineage>
        <taxon>Bacteria</taxon>
        <taxon>Bacillati</taxon>
        <taxon>Actinomycetota</taxon>
        <taxon>Actinomycetes</taxon>
        <taxon>Kitasatosporales</taxon>
        <taxon>Streptomycetaceae</taxon>
        <taxon>Streptomyces</taxon>
    </lineage>
</organism>
<dbReference type="AlphaFoldDB" id="A0A7U9DMC7"/>
<dbReference type="Proteomes" id="UP000014062">
    <property type="component" value="Chromosome"/>
</dbReference>
<dbReference type="EMBL" id="CM001889">
    <property type="protein sequence ID" value="EOY45632.1"/>
    <property type="molecule type" value="Genomic_DNA"/>
</dbReference>
<dbReference type="InterPro" id="IPR027575">
    <property type="entry name" value="LD_lanti_pre"/>
</dbReference>
<feature type="compositionally biased region" description="Polar residues" evidence="1">
    <location>
        <begin position="39"/>
        <end position="50"/>
    </location>
</feature>
<proteinExistence type="predicted"/>
<gene>
    <name evidence="2" type="ORF">SLI_0914</name>
</gene>
<name>A0A7U9DMC7_STRLI</name>
<evidence type="ECO:0000256" key="1">
    <source>
        <dbReference type="SAM" id="MobiDB-lite"/>
    </source>
</evidence>
<sequence length="114" mass="11508">MSVPNSSAIRSSRVWRGGRGGPTGAGRTAAARRTEPAVSQHTEMKCSTTPIRRIPVTPKVTDQRVRTASASAAQDPFDLGISVIESGGTVGASIASDGGFGSTCGDNACISSGS</sequence>
<accession>A0A7U9DMC7</accession>
<protein>
    <submittedName>
        <fullName evidence="2">Uncharacterized protein</fullName>
    </submittedName>
</protein>
<reference evidence="3" key="1">
    <citation type="journal article" date="2013" name="Genome Biol. Evol.">
        <title>The genome sequence of Streptomyces lividans 66 reveals a novel tRNA-dependent peptide biosynthetic system within a metal-related genomic island.</title>
        <authorList>
            <person name="Cruz-Morales P."/>
            <person name="Vijgenboom E."/>
            <person name="Iruegas-Bocardo F."/>
            <person name="Girard G."/>
            <person name="Yanez-Guerra L.A."/>
            <person name="Ramos-Aboites H.E."/>
            <person name="Pernodet J.L."/>
            <person name="Anne J."/>
            <person name="van Wezel G.P."/>
            <person name="Barona-Gomez F."/>
        </authorList>
    </citation>
    <scope>NUCLEOTIDE SEQUENCE [LARGE SCALE GENOMIC DNA]</scope>
    <source>
        <strain evidence="3">1326</strain>
    </source>
</reference>
<evidence type="ECO:0000313" key="3">
    <source>
        <dbReference type="Proteomes" id="UP000014062"/>
    </source>
</evidence>
<feature type="region of interest" description="Disordered" evidence="1">
    <location>
        <begin position="1"/>
        <end position="52"/>
    </location>
</feature>
<evidence type="ECO:0000313" key="2">
    <source>
        <dbReference type="EMBL" id="EOY45632.1"/>
    </source>
</evidence>
<dbReference type="NCBIfam" id="TIGR04363">
    <property type="entry name" value="LD_lanti_pre"/>
    <property type="match status" value="1"/>
</dbReference>